<dbReference type="EMBL" id="CP001219">
    <property type="protein sequence ID" value="ACK80761.1"/>
    <property type="molecule type" value="Genomic_DNA"/>
</dbReference>
<dbReference type="STRING" id="243159.AFE_2598"/>
<proteinExistence type="predicted"/>
<dbReference type="PaxDb" id="243159-AFE_2598"/>
<keyword evidence="2" id="KW-1185">Reference proteome</keyword>
<dbReference type="Proteomes" id="UP000001362">
    <property type="component" value="Chromosome"/>
</dbReference>
<gene>
    <name evidence="1" type="ordered locus">AFE_2598</name>
</gene>
<organism evidence="1 2">
    <name type="scientific">Acidithiobacillus ferrooxidans (strain ATCC 23270 / DSM 14882 / CIP 104768 / NCIMB 8455)</name>
    <name type="common">Ferrobacillus ferrooxidans (strain ATCC 23270)</name>
    <dbReference type="NCBI Taxonomy" id="243159"/>
    <lineage>
        <taxon>Bacteria</taxon>
        <taxon>Pseudomonadati</taxon>
        <taxon>Pseudomonadota</taxon>
        <taxon>Acidithiobacillia</taxon>
        <taxon>Acidithiobacillales</taxon>
        <taxon>Acidithiobacillaceae</taxon>
        <taxon>Acidithiobacillus</taxon>
    </lineage>
</organism>
<protein>
    <submittedName>
        <fullName evidence="1">Uncharacterized protein</fullName>
    </submittedName>
</protein>
<sequence length="36" mass="4206">MTCHGHDMAYQPSKPCKLQYHNIQGMLFTRNNNVVK</sequence>
<dbReference type="AlphaFoldDB" id="B7J7R5"/>
<accession>B7J7R5</accession>
<name>B7J7R5_ACIF2</name>
<evidence type="ECO:0000313" key="2">
    <source>
        <dbReference type="Proteomes" id="UP000001362"/>
    </source>
</evidence>
<evidence type="ECO:0000313" key="1">
    <source>
        <dbReference type="EMBL" id="ACK80761.1"/>
    </source>
</evidence>
<dbReference type="HOGENOM" id="CLU_3354031_0_0_6"/>
<reference evidence="1 2" key="1">
    <citation type="journal article" date="2008" name="BMC Genomics">
        <title>Acidithiobacillus ferrooxidans metabolism: from genome sequence to industrial applications.</title>
        <authorList>
            <person name="Valdes J."/>
            <person name="Pedroso I."/>
            <person name="Quatrini R."/>
            <person name="Dodson R.J."/>
            <person name="Tettelin H."/>
            <person name="Blake R.II."/>
            <person name="Eisen J.A."/>
            <person name="Holmes D.S."/>
        </authorList>
    </citation>
    <scope>NUCLEOTIDE SEQUENCE [LARGE SCALE GENOMIC DNA]</scope>
    <source>
        <strain evidence="2">ATCC 23270 / DSM 14882 / CIP 104768 / NCIMB 8455</strain>
    </source>
</reference>
<dbReference type="KEGG" id="afr:AFE_2598"/>